<accession>A0A6G7BDM9</accession>
<dbReference type="GeneID" id="93221786"/>
<dbReference type="Gene3D" id="3.40.50.1980">
    <property type="entry name" value="Nitrogenase molybdenum iron protein domain"/>
    <property type="match status" value="2"/>
</dbReference>
<dbReference type="GO" id="GO:0046872">
    <property type="term" value="F:metal ion binding"/>
    <property type="evidence" value="ECO:0007669"/>
    <property type="project" value="InterPro"/>
</dbReference>
<evidence type="ECO:0000256" key="4">
    <source>
        <dbReference type="RuleBase" id="RU003512"/>
    </source>
</evidence>
<keyword evidence="3" id="KW-0732">Signal</keyword>
<dbReference type="EMBL" id="CP049228">
    <property type="protein sequence ID" value="QIH24111.1"/>
    <property type="molecule type" value="Genomic_DNA"/>
</dbReference>
<dbReference type="PRINTS" id="PR00691">
    <property type="entry name" value="ADHESINB"/>
</dbReference>
<dbReference type="InterPro" id="IPR050492">
    <property type="entry name" value="Bact_metal-bind_prot9"/>
</dbReference>
<organism evidence="5 6">
    <name type="scientific">Lactobacillus iners</name>
    <dbReference type="NCBI Taxonomy" id="147802"/>
    <lineage>
        <taxon>Bacteria</taxon>
        <taxon>Bacillati</taxon>
        <taxon>Bacillota</taxon>
        <taxon>Bacilli</taxon>
        <taxon>Lactobacillales</taxon>
        <taxon>Lactobacillaceae</taxon>
        <taxon>Lactobacillus</taxon>
    </lineage>
</organism>
<dbReference type="PROSITE" id="PS51257">
    <property type="entry name" value="PROKAR_LIPOPROTEIN"/>
    <property type="match status" value="1"/>
</dbReference>
<dbReference type="GO" id="GO:0007155">
    <property type="term" value="P:cell adhesion"/>
    <property type="evidence" value="ECO:0007669"/>
    <property type="project" value="InterPro"/>
</dbReference>
<dbReference type="RefSeq" id="WP_006729594.1">
    <property type="nucleotide sequence ID" value="NZ_CP045664.1"/>
</dbReference>
<protein>
    <submittedName>
        <fullName evidence="5">Zinc ABC transporter substrate-binding protein</fullName>
    </submittedName>
</protein>
<name>A0A6G7BDM9_9LACO</name>
<dbReference type="PANTHER" id="PTHR42953:SF3">
    <property type="entry name" value="HIGH-AFFINITY ZINC UPTAKE SYSTEM PROTEIN ZNUA"/>
    <property type="match status" value="1"/>
</dbReference>
<dbReference type="GO" id="GO:0030001">
    <property type="term" value="P:metal ion transport"/>
    <property type="evidence" value="ECO:0007669"/>
    <property type="project" value="InterPro"/>
</dbReference>
<dbReference type="AlphaFoldDB" id="A0A6G7BDM9"/>
<dbReference type="Pfam" id="PF01297">
    <property type="entry name" value="ZnuA"/>
    <property type="match status" value="1"/>
</dbReference>
<dbReference type="PRINTS" id="PR00690">
    <property type="entry name" value="ADHESNFAMILY"/>
</dbReference>
<dbReference type="PANTHER" id="PTHR42953">
    <property type="entry name" value="HIGH-AFFINITY ZINC UPTAKE SYSTEM PROTEIN ZNUA-RELATED"/>
    <property type="match status" value="1"/>
</dbReference>
<dbReference type="InterPro" id="IPR006127">
    <property type="entry name" value="ZnuA-like"/>
</dbReference>
<dbReference type="InterPro" id="IPR006129">
    <property type="entry name" value="AdhesinB"/>
</dbReference>
<dbReference type="SUPFAM" id="SSF53807">
    <property type="entry name" value="Helical backbone' metal receptor"/>
    <property type="match status" value="1"/>
</dbReference>
<evidence type="ECO:0000256" key="3">
    <source>
        <dbReference type="ARBA" id="ARBA00022729"/>
    </source>
</evidence>
<evidence type="ECO:0000256" key="2">
    <source>
        <dbReference type="ARBA" id="ARBA00022448"/>
    </source>
</evidence>
<evidence type="ECO:0000313" key="6">
    <source>
        <dbReference type="Proteomes" id="UP000501676"/>
    </source>
</evidence>
<proteinExistence type="inferred from homology"/>
<sequence>MKKHLFLFFTFLAIFCGCLTGCSKQQSSNNKKVIYTTFFPVTDLTKRIVGNKMEVKTIIKGNEEPHSFELKTNDMKDIAKADLIIYNGAGMENFIPALKDTVKKKNKFLDLSQGLKLLEAGKGIVKAHDRVNPHTWLSVKNAYEQLDTIYRKVASMDPNNEAYYKKNLKKAQSEFKSLDNQFEKTVAKFKGKDKYFVTSHAAFNYLARDYGFKQVAVTGISPDEEPSAKQLKKIADFVKKHHIKTIFFEGKATPKVAKTLAKNTHTKTDTIYTMENLTDDEAAMGYLKLMELNMKALMRSFNE</sequence>
<reference evidence="5 6" key="1">
    <citation type="submission" date="2020-02" db="EMBL/GenBank/DDBJ databases">
        <title>Complete genome sequences of six Lactobacillus iners strains isolated from the human vagina.</title>
        <authorList>
            <person name="France M.T."/>
            <person name="Rutt L."/>
            <person name="Narina S."/>
            <person name="Arbaugh S."/>
            <person name="Humphrys M.S."/>
            <person name="Ma B."/>
            <person name="Hayward M.R."/>
            <person name="Relman D."/>
            <person name="Kwon D.S."/>
            <person name="Ravel J."/>
        </authorList>
    </citation>
    <scope>NUCLEOTIDE SEQUENCE [LARGE SCALE GENOMIC DNA]</scope>
    <source>
        <strain evidence="5 6">C0210C1</strain>
    </source>
</reference>
<keyword evidence="2 4" id="KW-0813">Transport</keyword>
<dbReference type="InterPro" id="IPR006128">
    <property type="entry name" value="Lipoprotein_PsaA-like"/>
</dbReference>
<comment type="similarity">
    <text evidence="1 4">Belongs to the bacterial solute-binding protein 9 family.</text>
</comment>
<dbReference type="Proteomes" id="UP000501676">
    <property type="component" value="Chromosome"/>
</dbReference>
<gene>
    <name evidence="5" type="ORF">G6Z83_05415</name>
</gene>
<evidence type="ECO:0000256" key="1">
    <source>
        <dbReference type="ARBA" id="ARBA00011028"/>
    </source>
</evidence>
<evidence type="ECO:0000313" key="5">
    <source>
        <dbReference type="EMBL" id="QIH24111.1"/>
    </source>
</evidence>